<evidence type="ECO:0000256" key="6">
    <source>
        <dbReference type="ARBA" id="ARBA00022741"/>
    </source>
</evidence>
<proteinExistence type="inferred from homology"/>
<dbReference type="InterPro" id="IPR018484">
    <property type="entry name" value="FGGY_N"/>
</dbReference>
<evidence type="ECO:0000313" key="15">
    <source>
        <dbReference type="EMBL" id="OKP11886.1"/>
    </source>
</evidence>
<name>A0A1Q5UHD3_9EURO</name>
<dbReference type="InterPro" id="IPR043129">
    <property type="entry name" value="ATPase_NBD"/>
</dbReference>
<evidence type="ECO:0000256" key="8">
    <source>
        <dbReference type="ARBA" id="ARBA00022840"/>
    </source>
</evidence>
<dbReference type="SUPFAM" id="SSF53067">
    <property type="entry name" value="Actin-like ATPase domain"/>
    <property type="match status" value="2"/>
</dbReference>
<dbReference type="AlphaFoldDB" id="A0A1Q5UHD3"/>
<evidence type="ECO:0000256" key="12">
    <source>
        <dbReference type="SAM" id="MobiDB-lite"/>
    </source>
</evidence>
<keyword evidence="5 11" id="KW-0808">Transferase</keyword>
<organism evidence="15 16">
    <name type="scientific">Penicillium subrubescens</name>
    <dbReference type="NCBI Taxonomy" id="1316194"/>
    <lineage>
        <taxon>Eukaryota</taxon>
        <taxon>Fungi</taxon>
        <taxon>Dikarya</taxon>
        <taxon>Ascomycota</taxon>
        <taxon>Pezizomycotina</taxon>
        <taxon>Eurotiomycetes</taxon>
        <taxon>Eurotiomycetidae</taxon>
        <taxon>Eurotiales</taxon>
        <taxon>Aspergillaceae</taxon>
        <taxon>Penicillium</taxon>
    </lineage>
</organism>
<accession>A0A1Q5UHD3</accession>
<dbReference type="GO" id="GO:0005829">
    <property type="term" value="C:cytosol"/>
    <property type="evidence" value="ECO:0007669"/>
    <property type="project" value="TreeGrafter"/>
</dbReference>
<dbReference type="InterPro" id="IPR042024">
    <property type="entry name" value="D-XK_euk"/>
</dbReference>
<dbReference type="GO" id="GO:0042732">
    <property type="term" value="P:D-xylose metabolic process"/>
    <property type="evidence" value="ECO:0007669"/>
    <property type="project" value="UniProtKB-UniRule"/>
</dbReference>
<dbReference type="Pfam" id="PF00370">
    <property type="entry name" value="FGGY_N"/>
    <property type="match status" value="1"/>
</dbReference>
<keyword evidence="3" id="KW-0963">Cytoplasm</keyword>
<dbReference type="OrthoDB" id="1728974at2759"/>
<keyword evidence="16" id="KW-1185">Reference proteome</keyword>
<feature type="domain" description="Carbohydrate kinase FGGY C-terminal" evidence="14">
    <location>
        <begin position="299"/>
        <end position="512"/>
    </location>
</feature>
<evidence type="ECO:0000256" key="10">
    <source>
        <dbReference type="ARBA" id="ARBA00048885"/>
    </source>
</evidence>
<evidence type="ECO:0000256" key="7">
    <source>
        <dbReference type="ARBA" id="ARBA00022777"/>
    </source>
</evidence>
<comment type="function">
    <text evidence="9 11">Highly specific D-xylulose kinase which participates in the catabolism of xylose. Xylose is a major component of hemicelluloses such as xylan. Most fungi utilize D-xylose via three enzymatic reactions, xylose reductase (XR), xylitol dehydrogenase (XDH), and xylulokinase, to form xylulose 5-phosphate, which enters pentose phosphate pathway.</text>
</comment>
<evidence type="ECO:0000256" key="5">
    <source>
        <dbReference type="ARBA" id="ARBA00022679"/>
    </source>
</evidence>
<evidence type="ECO:0000313" key="16">
    <source>
        <dbReference type="Proteomes" id="UP000186955"/>
    </source>
</evidence>
<dbReference type="CDD" id="cd07776">
    <property type="entry name" value="ASKHA_NBD_FGGY_SpXK-like"/>
    <property type="match status" value="1"/>
</dbReference>
<evidence type="ECO:0000256" key="11">
    <source>
        <dbReference type="RuleBase" id="RU367058"/>
    </source>
</evidence>
<protein>
    <recommendedName>
        <fullName evidence="11">Xylulose kinase</fullName>
        <ecNumber evidence="11">2.7.1.17</ecNumber>
    </recommendedName>
</protein>
<comment type="subcellular location">
    <subcellularLocation>
        <location evidence="1">Cytoplasm</location>
    </subcellularLocation>
</comment>
<evidence type="ECO:0000259" key="14">
    <source>
        <dbReference type="Pfam" id="PF02782"/>
    </source>
</evidence>
<dbReference type="GO" id="GO:0005524">
    <property type="term" value="F:ATP binding"/>
    <property type="evidence" value="ECO:0007669"/>
    <property type="project" value="UniProtKB-UniRule"/>
</dbReference>
<evidence type="ECO:0000256" key="2">
    <source>
        <dbReference type="ARBA" id="ARBA00009156"/>
    </source>
</evidence>
<dbReference type="PANTHER" id="PTHR10196:SF57">
    <property type="entry name" value="XYLULOSE KINASE"/>
    <property type="match status" value="1"/>
</dbReference>
<keyword evidence="11" id="KW-0119">Carbohydrate metabolism</keyword>
<dbReference type="InterPro" id="IPR018485">
    <property type="entry name" value="FGGY_C"/>
</dbReference>
<dbReference type="Gene3D" id="3.30.420.40">
    <property type="match status" value="2"/>
</dbReference>
<dbReference type="EMBL" id="MNBE01000259">
    <property type="protein sequence ID" value="OKP11886.1"/>
    <property type="molecule type" value="Genomic_DNA"/>
</dbReference>
<dbReference type="GO" id="GO:0004856">
    <property type="term" value="F:D-xylulokinase activity"/>
    <property type="evidence" value="ECO:0007669"/>
    <property type="project" value="UniProtKB-UniRule"/>
</dbReference>
<comment type="similarity">
    <text evidence="2 11">Belongs to the FGGY kinase family.</text>
</comment>
<evidence type="ECO:0000256" key="1">
    <source>
        <dbReference type="ARBA" id="ARBA00004496"/>
    </source>
</evidence>
<sequence length="572" mass="63092">MASQSPLYIGFDLSTQQLKGLVVNSELKVEYIAKFDFDADSTGFLIKKGVMTNEAEHEVFAPVALWLQAMDTVLESLRKQGLDFSRVKGISGAGQQHGSVYWSAEAEGLLQSLDAKRSLEEQLPGAFSHPFSPNWQDSSTQKECDEFDAALGSPEELAQATGSKAHHRFTGPQILRFTRKYPEVYQKTARISLVSSFMASLFLGHVAPFDISDVCGMNLWNIKQGAYDEQILKLCSGKFDVEDLKKKLGKVYEDGGLHLGQVHRYYQQRYGFSADCTVIPATGDNPATILALPLRPSDAMVSLGTSTTFLMSTPNYMPDPATHFFNHPTTAGLYMFMLCYKNGGLAREHVRDAINDSLNDTPTNPWSNFDEKALSTPPMGQTSPTDAMKLGLFFPRPEIVPNLHAGQWRFTYNPTTGSLTETTSTWKTPQDEARAIIESQMLSLRLRSRGLTQSPGGNLPPQPRRVYLVGGGSKNKAIAKIAGEILGGAEGVFKLDIGDNACALGAAYKAVWGIERAEGQTFENLIGERWREEEFVEKIAEGYQEGVFELYGKAVEGFEAMEKRVLEGVART</sequence>
<keyword evidence="6 11" id="KW-0547">Nucleotide-binding</keyword>
<dbReference type="Proteomes" id="UP000186955">
    <property type="component" value="Unassembled WGS sequence"/>
</dbReference>
<dbReference type="Pfam" id="PF02782">
    <property type="entry name" value="FGGY_C"/>
    <property type="match status" value="1"/>
</dbReference>
<evidence type="ECO:0000256" key="3">
    <source>
        <dbReference type="ARBA" id="ARBA00022490"/>
    </source>
</evidence>
<gene>
    <name evidence="15" type="ORF">PENSUB_2556</name>
</gene>
<comment type="caution">
    <text evidence="15">The sequence shown here is derived from an EMBL/GenBank/DDBJ whole genome shotgun (WGS) entry which is preliminary data.</text>
</comment>
<keyword evidence="4 11" id="KW-0859">Xylose metabolism</keyword>
<dbReference type="STRING" id="1316194.A0A1Q5UHD3"/>
<dbReference type="GO" id="GO:0005997">
    <property type="term" value="P:xylulose metabolic process"/>
    <property type="evidence" value="ECO:0007669"/>
    <property type="project" value="TreeGrafter"/>
</dbReference>
<keyword evidence="7 11" id="KW-0418">Kinase</keyword>
<dbReference type="FunFam" id="3.30.420.40:FF:000118">
    <property type="entry name" value="Xylulose kinase 2"/>
    <property type="match status" value="1"/>
</dbReference>
<evidence type="ECO:0000256" key="9">
    <source>
        <dbReference type="ARBA" id="ARBA00025184"/>
    </source>
</evidence>
<evidence type="ECO:0000259" key="13">
    <source>
        <dbReference type="Pfam" id="PF00370"/>
    </source>
</evidence>
<dbReference type="EC" id="2.7.1.17" evidence="11"/>
<evidence type="ECO:0000256" key="4">
    <source>
        <dbReference type="ARBA" id="ARBA00022629"/>
    </source>
</evidence>
<feature type="region of interest" description="Disordered" evidence="12">
    <location>
        <begin position="361"/>
        <end position="382"/>
    </location>
</feature>
<comment type="catalytic activity">
    <reaction evidence="10 11">
        <text>D-xylulose + ATP = D-xylulose 5-phosphate + ADP + H(+)</text>
        <dbReference type="Rhea" id="RHEA:10964"/>
        <dbReference type="ChEBI" id="CHEBI:15378"/>
        <dbReference type="ChEBI" id="CHEBI:17140"/>
        <dbReference type="ChEBI" id="CHEBI:30616"/>
        <dbReference type="ChEBI" id="CHEBI:57737"/>
        <dbReference type="ChEBI" id="CHEBI:456216"/>
        <dbReference type="EC" id="2.7.1.17"/>
    </reaction>
</comment>
<keyword evidence="8 11" id="KW-0067">ATP-binding</keyword>
<reference evidence="15 16" key="1">
    <citation type="submission" date="2016-10" db="EMBL/GenBank/DDBJ databases">
        <title>Genome sequence of the ascomycete fungus Penicillium subrubescens.</title>
        <authorList>
            <person name="De Vries R.P."/>
            <person name="Peng M."/>
            <person name="Dilokpimol A."/>
            <person name="Hilden K."/>
            <person name="Makela M.R."/>
            <person name="Grigoriev I."/>
            <person name="Riley R."/>
            <person name="Granchi Z."/>
        </authorList>
    </citation>
    <scope>NUCLEOTIDE SEQUENCE [LARGE SCALE GENOMIC DNA]</scope>
    <source>
        <strain evidence="15 16">CBS 132785</strain>
    </source>
</reference>
<dbReference type="PANTHER" id="PTHR10196">
    <property type="entry name" value="SUGAR KINASE"/>
    <property type="match status" value="1"/>
</dbReference>
<feature type="domain" description="Carbohydrate kinase FGGY N-terminal" evidence="13">
    <location>
        <begin position="135"/>
        <end position="290"/>
    </location>
</feature>